<dbReference type="Pfam" id="PF02033">
    <property type="entry name" value="RBFA"/>
    <property type="match status" value="1"/>
</dbReference>
<dbReference type="GO" id="GO:0043024">
    <property type="term" value="F:ribosomal small subunit binding"/>
    <property type="evidence" value="ECO:0007669"/>
    <property type="project" value="TreeGrafter"/>
</dbReference>
<comment type="function">
    <text evidence="2">One of several proteins that assist in the late maturation steps of the functional core of the 30S ribosomal subunit. Associates with free 30S ribosomal subunits (but not with 30S subunits that are part of 70S ribosomes or polysomes). Required for efficient processing of 16S rRNA. May interact with the 5'-terminal helix region of 16S rRNA.</text>
</comment>
<comment type="similarity">
    <text evidence="2">Belongs to the RbfA family.</text>
</comment>
<organism evidence="3 4">
    <name type="scientific">Candidatus Nealsonbacteria bacterium CG23_combo_of_CG06-09_8_20_14_all_37_18</name>
    <dbReference type="NCBI Taxonomy" id="1974720"/>
    <lineage>
        <taxon>Bacteria</taxon>
        <taxon>Candidatus Nealsoniibacteriota</taxon>
    </lineage>
</organism>
<keyword evidence="1 2" id="KW-0690">Ribosome biogenesis</keyword>
<dbReference type="AlphaFoldDB" id="A0A2G9YZM9"/>
<keyword evidence="2" id="KW-0963">Cytoplasm</keyword>
<evidence type="ECO:0000256" key="2">
    <source>
        <dbReference type="HAMAP-Rule" id="MF_00003"/>
    </source>
</evidence>
<name>A0A2G9YZM9_9BACT</name>
<evidence type="ECO:0000256" key="1">
    <source>
        <dbReference type="ARBA" id="ARBA00022517"/>
    </source>
</evidence>
<evidence type="ECO:0000313" key="3">
    <source>
        <dbReference type="EMBL" id="PIP24183.1"/>
    </source>
</evidence>
<proteinExistence type="inferred from homology"/>
<dbReference type="InterPro" id="IPR023799">
    <property type="entry name" value="RbfA_dom_sf"/>
</dbReference>
<dbReference type="InterPro" id="IPR015946">
    <property type="entry name" value="KH_dom-like_a/b"/>
</dbReference>
<comment type="caution">
    <text evidence="3">The sequence shown here is derived from an EMBL/GenBank/DDBJ whole genome shotgun (WGS) entry which is preliminary data.</text>
</comment>
<reference evidence="3 4" key="1">
    <citation type="submission" date="2017-09" db="EMBL/GenBank/DDBJ databases">
        <title>Depth-based differentiation of microbial function through sediment-hosted aquifers and enrichment of novel symbionts in the deep terrestrial subsurface.</title>
        <authorList>
            <person name="Probst A.J."/>
            <person name="Ladd B."/>
            <person name="Jarett J.K."/>
            <person name="Geller-Mcgrath D.E."/>
            <person name="Sieber C.M."/>
            <person name="Emerson J.B."/>
            <person name="Anantharaman K."/>
            <person name="Thomas B.C."/>
            <person name="Malmstrom R."/>
            <person name="Stieglmeier M."/>
            <person name="Klingl A."/>
            <person name="Woyke T."/>
            <person name="Ryan C.M."/>
            <person name="Banfield J.F."/>
        </authorList>
    </citation>
    <scope>NUCLEOTIDE SEQUENCE [LARGE SCALE GENOMIC DNA]</scope>
    <source>
        <strain evidence="3">CG23_combo_of_CG06-09_8_20_14_all_37_18</strain>
    </source>
</reference>
<dbReference type="PANTHER" id="PTHR33515">
    <property type="entry name" value="RIBOSOME-BINDING FACTOR A, CHLOROPLASTIC-RELATED"/>
    <property type="match status" value="1"/>
</dbReference>
<dbReference type="SUPFAM" id="SSF89919">
    <property type="entry name" value="Ribosome-binding factor A, RbfA"/>
    <property type="match status" value="1"/>
</dbReference>
<sequence length="114" mass="13362">MSNRLLRVNQLIKKELSQIILREVEFLPGVLVTLTRVETTPNLNESKIYISVMPEKEQETALNTLNKQVWRLQQLLNKRLKMRPIPKIIFLKEKETAQAGKVEEILAKLKKEKK</sequence>
<dbReference type="EMBL" id="PCRQ01000055">
    <property type="protein sequence ID" value="PIP24183.1"/>
    <property type="molecule type" value="Genomic_DNA"/>
</dbReference>
<dbReference type="PANTHER" id="PTHR33515:SF1">
    <property type="entry name" value="RIBOSOME-BINDING FACTOR A, CHLOROPLASTIC-RELATED"/>
    <property type="match status" value="1"/>
</dbReference>
<protein>
    <recommendedName>
        <fullName evidence="2">Ribosome-binding factor A</fullName>
    </recommendedName>
</protein>
<dbReference type="GO" id="GO:0030490">
    <property type="term" value="P:maturation of SSU-rRNA"/>
    <property type="evidence" value="ECO:0007669"/>
    <property type="project" value="UniProtKB-UniRule"/>
</dbReference>
<dbReference type="InterPro" id="IPR000238">
    <property type="entry name" value="RbfA"/>
</dbReference>
<comment type="subunit">
    <text evidence="2">Monomer. Binds 30S ribosomal subunits, but not 50S ribosomal subunits or 70S ribosomes.</text>
</comment>
<dbReference type="Proteomes" id="UP000229952">
    <property type="component" value="Unassembled WGS sequence"/>
</dbReference>
<dbReference type="HAMAP" id="MF_00003">
    <property type="entry name" value="RbfA"/>
    <property type="match status" value="1"/>
</dbReference>
<dbReference type="NCBIfam" id="TIGR00082">
    <property type="entry name" value="rbfA"/>
    <property type="match status" value="1"/>
</dbReference>
<accession>A0A2G9YZM9</accession>
<gene>
    <name evidence="2 3" type="primary">rbfA</name>
    <name evidence="3" type="ORF">COX35_02095</name>
</gene>
<dbReference type="GO" id="GO:0005829">
    <property type="term" value="C:cytosol"/>
    <property type="evidence" value="ECO:0007669"/>
    <property type="project" value="TreeGrafter"/>
</dbReference>
<comment type="subcellular location">
    <subcellularLocation>
        <location evidence="2">Cytoplasm</location>
    </subcellularLocation>
</comment>
<evidence type="ECO:0000313" key="4">
    <source>
        <dbReference type="Proteomes" id="UP000229952"/>
    </source>
</evidence>
<dbReference type="Gene3D" id="3.30.300.20">
    <property type="match status" value="1"/>
</dbReference>